<organism evidence="7 8">
    <name type="scientific">Marinobacterium stanieri</name>
    <dbReference type="NCBI Taxonomy" id="49186"/>
    <lineage>
        <taxon>Bacteria</taxon>
        <taxon>Pseudomonadati</taxon>
        <taxon>Pseudomonadota</taxon>
        <taxon>Gammaproteobacteria</taxon>
        <taxon>Oceanospirillales</taxon>
        <taxon>Oceanospirillaceae</taxon>
        <taxon>Marinobacterium</taxon>
    </lineage>
</organism>
<feature type="region of interest" description="Disordered" evidence="5">
    <location>
        <begin position="168"/>
        <end position="216"/>
    </location>
</feature>
<keyword evidence="3" id="KW-0472">Membrane</keyword>
<accession>A0A1N6XHC0</accession>
<feature type="compositionally biased region" description="Low complexity" evidence="5">
    <location>
        <begin position="171"/>
        <end position="180"/>
    </location>
</feature>
<dbReference type="GO" id="GO:0015627">
    <property type="term" value="C:type II protein secretion system complex"/>
    <property type="evidence" value="ECO:0007669"/>
    <property type="project" value="TreeGrafter"/>
</dbReference>
<dbReference type="Pfam" id="PF00263">
    <property type="entry name" value="Secretin"/>
    <property type="match status" value="1"/>
</dbReference>
<sequence>MRTAATAVIALSLAGCMQSGIKTQSQSIERDQMNASQRLMEPYTKRSRVEVVRSNYLPVKRVATGEADSAWLRKIRYKGARVLEPTPLSSMVRSMAEQGINITSTLPLDQYMYTGFSINATTADAALRMMLAPLDLDFEADPVTRTVIIKSLPSRTWYLNLGNRTTAFNTSDSGSSSSSISDDDFDTESSSSDSSTDSDSDDGSSSEFSGDNGVQSQDDFWASLRKEMRARLTVVMPSDQKTAMAAGSEAYPAPGLPPLAQAVQAQGMGENGRYTKKQIGHFAINPETGAVTVQAPHWILASLDQYFERVKDMYNTDISFEGQIVMVSSDDAHSEGIDLQAFATVADKWGFSLANNALGGLTVSLPTSGNGLPNIAAPGAIADTVFGVTGLNDSLQLFNAYLQSVGKVSVVQRPMLTTTSGVPGEFSRVTTRRYQTSSQTTAASEGGSTVGTQNSLVPIEFGTNLRINPRYDVETGLIRAQIALDQTLETGTQNFKQALNTTTGGVYVQETEVPIETQYRQVSEVLLRDGDLIVLGGHQETTDRLNESGIPGKSGPMGGIFGVKSNNQTTTTYYFALQVKVNRH</sequence>
<dbReference type="STRING" id="49186.SAMN05421647_11429"/>
<dbReference type="PANTHER" id="PTHR30332">
    <property type="entry name" value="PROBABLE GENERAL SECRETION PATHWAY PROTEIN D"/>
    <property type="match status" value="1"/>
</dbReference>
<protein>
    <submittedName>
        <fullName evidence="7">Type II and III secretion system protein</fullName>
    </submittedName>
</protein>
<evidence type="ECO:0000313" key="7">
    <source>
        <dbReference type="EMBL" id="SIR01762.1"/>
    </source>
</evidence>
<dbReference type="InterPro" id="IPR004846">
    <property type="entry name" value="T2SS/T3SS_dom"/>
</dbReference>
<evidence type="ECO:0000256" key="5">
    <source>
        <dbReference type="SAM" id="MobiDB-lite"/>
    </source>
</evidence>
<comment type="similarity">
    <text evidence="4">Belongs to the bacterial secretin family.</text>
</comment>
<feature type="domain" description="Type II/III secretion system secretin-like" evidence="6">
    <location>
        <begin position="402"/>
        <end position="581"/>
    </location>
</feature>
<dbReference type="InterPro" id="IPR050810">
    <property type="entry name" value="Bact_Secretion_Sys_Channel"/>
</dbReference>
<dbReference type="PANTHER" id="PTHR30332:SF24">
    <property type="entry name" value="SECRETIN GSPD-RELATED"/>
    <property type="match status" value="1"/>
</dbReference>
<keyword evidence="2" id="KW-0732">Signal</keyword>
<name>A0A1N6XHC0_9GAMM</name>
<evidence type="ECO:0000313" key="8">
    <source>
        <dbReference type="Proteomes" id="UP000186895"/>
    </source>
</evidence>
<dbReference type="PROSITE" id="PS51257">
    <property type="entry name" value="PROKAR_LIPOPROTEIN"/>
    <property type="match status" value="1"/>
</dbReference>
<evidence type="ECO:0000256" key="3">
    <source>
        <dbReference type="ARBA" id="ARBA00023136"/>
    </source>
</evidence>
<evidence type="ECO:0000256" key="2">
    <source>
        <dbReference type="ARBA" id="ARBA00022729"/>
    </source>
</evidence>
<dbReference type="AlphaFoldDB" id="A0A1N6XHC0"/>
<dbReference type="EMBL" id="FTMN01000014">
    <property type="protein sequence ID" value="SIR01762.1"/>
    <property type="molecule type" value="Genomic_DNA"/>
</dbReference>
<comment type="subcellular location">
    <subcellularLocation>
        <location evidence="1">Membrane</location>
    </subcellularLocation>
</comment>
<reference evidence="7 8" key="1">
    <citation type="submission" date="2017-01" db="EMBL/GenBank/DDBJ databases">
        <authorList>
            <person name="Mah S.A."/>
            <person name="Swanson W.J."/>
            <person name="Moy G.W."/>
            <person name="Vacquier V.D."/>
        </authorList>
    </citation>
    <scope>NUCLEOTIDE SEQUENCE [LARGE SCALE GENOMIC DNA]</scope>
    <source>
        <strain evidence="7 8">DSM 7027</strain>
    </source>
</reference>
<dbReference type="GO" id="GO:0016020">
    <property type="term" value="C:membrane"/>
    <property type="evidence" value="ECO:0007669"/>
    <property type="project" value="UniProtKB-SubCell"/>
</dbReference>
<dbReference type="Proteomes" id="UP000186895">
    <property type="component" value="Unassembled WGS sequence"/>
</dbReference>
<proteinExistence type="inferred from homology"/>
<evidence type="ECO:0000256" key="4">
    <source>
        <dbReference type="RuleBase" id="RU004003"/>
    </source>
</evidence>
<gene>
    <name evidence="7" type="ORF">SAMN05421647_11429</name>
</gene>
<keyword evidence="8" id="KW-1185">Reference proteome</keyword>
<dbReference type="GO" id="GO:0009306">
    <property type="term" value="P:protein secretion"/>
    <property type="evidence" value="ECO:0007669"/>
    <property type="project" value="InterPro"/>
</dbReference>
<evidence type="ECO:0000256" key="1">
    <source>
        <dbReference type="ARBA" id="ARBA00004370"/>
    </source>
</evidence>
<evidence type="ECO:0000259" key="6">
    <source>
        <dbReference type="Pfam" id="PF00263"/>
    </source>
</evidence>